<evidence type="ECO:0000313" key="3">
    <source>
        <dbReference type="Proteomes" id="UP001589575"/>
    </source>
</evidence>
<name>A0ABV5G1F4_9MICC</name>
<dbReference type="EMBL" id="JBHMFI010000001">
    <property type="protein sequence ID" value="MFB9072766.1"/>
    <property type="molecule type" value="Genomic_DNA"/>
</dbReference>
<proteinExistence type="predicted"/>
<organism evidence="2 3">
    <name type="scientific">Citricoccus parietis</name>
    <dbReference type="NCBI Taxonomy" id="592307"/>
    <lineage>
        <taxon>Bacteria</taxon>
        <taxon>Bacillati</taxon>
        <taxon>Actinomycetota</taxon>
        <taxon>Actinomycetes</taxon>
        <taxon>Micrococcales</taxon>
        <taxon>Micrococcaceae</taxon>
        <taxon>Citricoccus</taxon>
    </lineage>
</organism>
<accession>A0ABV5G1F4</accession>
<protein>
    <submittedName>
        <fullName evidence="2">Uncharacterized protein</fullName>
    </submittedName>
</protein>
<sequence length="51" mass="5484">MDRLRAGGPGTGHGVQPPLRGQREPGSRVLGGLPQRVDRDPDRHHARPGRG</sequence>
<evidence type="ECO:0000313" key="2">
    <source>
        <dbReference type="EMBL" id="MFB9072766.1"/>
    </source>
</evidence>
<feature type="region of interest" description="Disordered" evidence="1">
    <location>
        <begin position="1"/>
        <end position="51"/>
    </location>
</feature>
<comment type="caution">
    <text evidence="2">The sequence shown here is derived from an EMBL/GenBank/DDBJ whole genome shotgun (WGS) entry which is preliminary data.</text>
</comment>
<keyword evidence="3" id="KW-1185">Reference proteome</keyword>
<dbReference type="Proteomes" id="UP001589575">
    <property type="component" value="Unassembled WGS sequence"/>
</dbReference>
<reference evidence="2 3" key="1">
    <citation type="submission" date="2024-09" db="EMBL/GenBank/DDBJ databases">
        <authorList>
            <person name="Sun Q."/>
            <person name="Mori K."/>
        </authorList>
    </citation>
    <scope>NUCLEOTIDE SEQUENCE [LARGE SCALE GENOMIC DNA]</scope>
    <source>
        <strain evidence="2 3">CCM 7609</strain>
    </source>
</reference>
<gene>
    <name evidence="2" type="ORF">ACFFX0_16795</name>
</gene>
<evidence type="ECO:0000256" key="1">
    <source>
        <dbReference type="SAM" id="MobiDB-lite"/>
    </source>
</evidence>